<proteinExistence type="predicted"/>
<keyword evidence="2" id="KW-1185">Reference proteome</keyword>
<name>A0A9W6UDG9_9STRA</name>
<dbReference type="OrthoDB" id="124617at2759"/>
<dbReference type="InterPro" id="IPR051320">
    <property type="entry name" value="Viral_Replic_Matur_Polypro"/>
</dbReference>
<dbReference type="Gene3D" id="3.30.70.270">
    <property type="match status" value="1"/>
</dbReference>
<organism evidence="1 2">
    <name type="scientific">Phytophthora fragariaefolia</name>
    <dbReference type="NCBI Taxonomy" id="1490495"/>
    <lineage>
        <taxon>Eukaryota</taxon>
        <taxon>Sar</taxon>
        <taxon>Stramenopiles</taxon>
        <taxon>Oomycota</taxon>
        <taxon>Peronosporomycetes</taxon>
        <taxon>Peronosporales</taxon>
        <taxon>Peronosporaceae</taxon>
        <taxon>Phytophthora</taxon>
    </lineage>
</organism>
<evidence type="ECO:0000313" key="2">
    <source>
        <dbReference type="Proteomes" id="UP001165121"/>
    </source>
</evidence>
<reference evidence="1" key="1">
    <citation type="submission" date="2023-04" db="EMBL/GenBank/DDBJ databases">
        <title>Phytophthora fragariaefolia NBRC 109709.</title>
        <authorList>
            <person name="Ichikawa N."/>
            <person name="Sato H."/>
            <person name="Tonouchi N."/>
        </authorList>
    </citation>
    <scope>NUCLEOTIDE SEQUENCE</scope>
    <source>
        <strain evidence="1">NBRC 109709</strain>
    </source>
</reference>
<dbReference type="InterPro" id="IPR043502">
    <property type="entry name" value="DNA/RNA_pol_sf"/>
</dbReference>
<accession>A0A9W6UDG9</accession>
<dbReference type="PANTHER" id="PTHR33064:SF37">
    <property type="entry name" value="RIBONUCLEASE H"/>
    <property type="match status" value="1"/>
</dbReference>
<dbReference type="SUPFAM" id="SSF56672">
    <property type="entry name" value="DNA/RNA polymerases"/>
    <property type="match status" value="1"/>
</dbReference>
<evidence type="ECO:0000313" key="1">
    <source>
        <dbReference type="EMBL" id="GMF31604.1"/>
    </source>
</evidence>
<comment type="caution">
    <text evidence="1">The sequence shown here is derived from an EMBL/GenBank/DDBJ whole genome shotgun (WGS) entry which is preliminary data.</text>
</comment>
<dbReference type="EMBL" id="BSXT01000641">
    <property type="protein sequence ID" value="GMF31604.1"/>
    <property type="molecule type" value="Genomic_DNA"/>
</dbReference>
<dbReference type="Proteomes" id="UP001165121">
    <property type="component" value="Unassembled WGS sequence"/>
</dbReference>
<sequence>MEYLGHDLTPDGIQPTYRLIKAIVDFPRPEDDMQVRRFVALASYYRRFVPDFGAKNVPTDEPAEERH</sequence>
<dbReference type="AlphaFoldDB" id="A0A9W6UDG9"/>
<dbReference type="InterPro" id="IPR043128">
    <property type="entry name" value="Rev_trsase/Diguanyl_cyclase"/>
</dbReference>
<gene>
    <name evidence="1" type="ORF">Pfra01_000729800</name>
</gene>
<protein>
    <submittedName>
        <fullName evidence="1">Unnamed protein product</fullName>
    </submittedName>
</protein>
<dbReference type="PANTHER" id="PTHR33064">
    <property type="entry name" value="POL PROTEIN"/>
    <property type="match status" value="1"/>
</dbReference>